<dbReference type="RefSeq" id="WP_158981709.1">
    <property type="nucleotide sequence ID" value="NZ_WSFO01000020.1"/>
</dbReference>
<sequence>MNIGIGSELTCEGRRFIVCEVLFQSETGIAYLISVSSRKMRFDAEVFFGDELVGTIVKDGPEYSDEEYINPRTWEPFTVIRVNSEITEHIKTTGETIVRASRFDLITLRRLWQVVHLEERGLEGSGMSPSFGRVSTMSLPVKLEGWPDCDGLEVDTFEVELSLRTADAPFRPGQCAMAEGFAIGYSLAKYTEDGRHYVVCVSPLTENDLAGPWKFKSETDTQISWKMDIEGKNDFDANIIVDDAMDDFVEETGLVDMQNLLRQRAEEKVA</sequence>
<accession>A0A6A4R9G4</accession>
<protein>
    <submittedName>
        <fullName evidence="1">Uncharacterized protein</fullName>
    </submittedName>
</protein>
<dbReference type="AlphaFoldDB" id="A0A6A4R9G4"/>
<dbReference type="Proteomes" id="UP000441586">
    <property type="component" value="Unassembled WGS sequence"/>
</dbReference>
<gene>
    <name evidence="1" type="ORF">GP644_22550</name>
</gene>
<organism evidence="1 2">
    <name type="scientific">Parasedimentitalea maritima</name>
    <dbReference type="NCBI Taxonomy" id="2578117"/>
    <lineage>
        <taxon>Bacteria</taxon>
        <taxon>Pseudomonadati</taxon>
        <taxon>Pseudomonadota</taxon>
        <taxon>Alphaproteobacteria</taxon>
        <taxon>Rhodobacterales</taxon>
        <taxon>Paracoccaceae</taxon>
        <taxon>Parasedimentitalea</taxon>
    </lineage>
</organism>
<evidence type="ECO:0000313" key="2">
    <source>
        <dbReference type="Proteomes" id="UP000441586"/>
    </source>
</evidence>
<dbReference type="EMBL" id="WSFO01000020">
    <property type="protein sequence ID" value="KAE9625499.1"/>
    <property type="molecule type" value="Genomic_DNA"/>
</dbReference>
<proteinExistence type="predicted"/>
<reference evidence="1 2" key="1">
    <citation type="submission" date="2019-12" db="EMBL/GenBank/DDBJ databases">
        <authorList>
            <person name="Zhang Y.-J."/>
        </authorList>
    </citation>
    <scope>NUCLEOTIDE SEQUENCE [LARGE SCALE GENOMIC DNA]</scope>
    <source>
        <strain evidence="1 2">H18S-6</strain>
    </source>
</reference>
<evidence type="ECO:0000313" key="1">
    <source>
        <dbReference type="EMBL" id="KAE9625499.1"/>
    </source>
</evidence>
<comment type="caution">
    <text evidence="1">The sequence shown here is derived from an EMBL/GenBank/DDBJ whole genome shotgun (WGS) entry which is preliminary data.</text>
</comment>
<name>A0A6A4R9G4_9RHOB</name>